<dbReference type="EMBL" id="FOIA01000030">
    <property type="protein sequence ID" value="SET48368.1"/>
    <property type="molecule type" value="Genomic_DNA"/>
</dbReference>
<protein>
    <submittedName>
        <fullName evidence="2">PEP-CTERM motif-containing protein</fullName>
    </submittedName>
</protein>
<organism evidence="2 3">
    <name type="scientific">Nitrosomonas marina</name>
    <dbReference type="NCBI Taxonomy" id="917"/>
    <lineage>
        <taxon>Bacteria</taxon>
        <taxon>Pseudomonadati</taxon>
        <taxon>Pseudomonadota</taxon>
        <taxon>Betaproteobacteria</taxon>
        <taxon>Nitrosomonadales</taxon>
        <taxon>Nitrosomonadaceae</taxon>
        <taxon>Nitrosomonas</taxon>
    </lineage>
</organism>
<accession>A0A1I0ESG3</accession>
<evidence type="ECO:0000313" key="3">
    <source>
        <dbReference type="Proteomes" id="UP000199345"/>
    </source>
</evidence>
<dbReference type="InterPro" id="IPR013424">
    <property type="entry name" value="Ice-binding_C"/>
</dbReference>
<keyword evidence="3" id="KW-1185">Reference proteome</keyword>
<sequence length="294" mass="30073">MALTDSKIINHKESKLLVRNHVQSTSLAVQASLIAVVALFSTGVDAAGAVGPKPWTTTNSLDSGSTSIIASEAASKNSFTTNPALNNSAWAHTGDWFTFQNLLNGADVSVTVNGDANFVPGLSVWATGASEFDGGTAGFLSETSTAGFGTPHSFNVTGAMGDTGTLWMADGQGGNALETLGYAVANPAVNYTAGTGWGETIQSGAHDVSLTNTFEAGITGSTSAHSATLEFNDLAAGWYTVYVGGTDGATAGGGYDLVVSAVPEAETWAMLLAGLGLIGWRLRSQPREENMIPA</sequence>
<evidence type="ECO:0000313" key="2">
    <source>
        <dbReference type="EMBL" id="SET48368.1"/>
    </source>
</evidence>
<dbReference type="Proteomes" id="UP000199345">
    <property type="component" value="Unassembled WGS sequence"/>
</dbReference>
<dbReference type="AlphaFoldDB" id="A0A1I0ESG3"/>
<name>A0A1I0ESG3_9PROT</name>
<dbReference type="Pfam" id="PF07589">
    <property type="entry name" value="PEP-CTERM"/>
    <property type="match status" value="1"/>
</dbReference>
<evidence type="ECO:0000259" key="1">
    <source>
        <dbReference type="Pfam" id="PF07589"/>
    </source>
</evidence>
<dbReference type="OrthoDB" id="8546167at2"/>
<reference evidence="3" key="1">
    <citation type="submission" date="2016-10" db="EMBL/GenBank/DDBJ databases">
        <authorList>
            <person name="Varghese N."/>
            <person name="Submissions S."/>
        </authorList>
    </citation>
    <scope>NUCLEOTIDE SEQUENCE [LARGE SCALE GENOMIC DNA]</scope>
    <source>
        <strain evidence="3">Nm71</strain>
    </source>
</reference>
<proteinExistence type="predicted"/>
<gene>
    <name evidence="2" type="ORF">SAMN05216326_13014</name>
</gene>
<feature type="domain" description="Ice-binding protein C-terminal" evidence="1">
    <location>
        <begin position="261"/>
        <end position="283"/>
    </location>
</feature>